<gene>
    <name evidence="1" type="ORF">A2392_00460</name>
</gene>
<organism evidence="1 2">
    <name type="scientific">Candidatus Kaiserbacteria bacterium RIFOXYB1_FULL_46_14</name>
    <dbReference type="NCBI Taxonomy" id="1798531"/>
    <lineage>
        <taxon>Bacteria</taxon>
        <taxon>Candidatus Kaiseribacteriota</taxon>
    </lineage>
</organism>
<evidence type="ECO:0000313" key="2">
    <source>
        <dbReference type="Proteomes" id="UP000177395"/>
    </source>
</evidence>
<sequence>MDVTLATFTFKEIKKLLADEGINENDPNFRKVLTERYRPSEAEAGRFVEREDWQPEMKKPARRIAHRSDEHFDVV</sequence>
<protein>
    <submittedName>
        <fullName evidence="1">Uncharacterized protein</fullName>
    </submittedName>
</protein>
<proteinExistence type="predicted"/>
<reference evidence="1 2" key="1">
    <citation type="journal article" date="2016" name="Nat. Commun.">
        <title>Thousands of microbial genomes shed light on interconnected biogeochemical processes in an aquifer system.</title>
        <authorList>
            <person name="Anantharaman K."/>
            <person name="Brown C.T."/>
            <person name="Hug L.A."/>
            <person name="Sharon I."/>
            <person name="Castelle C.J."/>
            <person name="Probst A.J."/>
            <person name="Thomas B.C."/>
            <person name="Singh A."/>
            <person name="Wilkins M.J."/>
            <person name="Karaoz U."/>
            <person name="Brodie E.L."/>
            <person name="Williams K.H."/>
            <person name="Hubbard S.S."/>
            <person name="Banfield J.F."/>
        </authorList>
    </citation>
    <scope>NUCLEOTIDE SEQUENCE [LARGE SCALE GENOMIC DNA]</scope>
</reference>
<dbReference type="Proteomes" id="UP000177395">
    <property type="component" value="Unassembled WGS sequence"/>
</dbReference>
<name>A0A1F6FJ35_9BACT</name>
<evidence type="ECO:0000313" key="1">
    <source>
        <dbReference type="EMBL" id="OGG85874.1"/>
    </source>
</evidence>
<dbReference type="EMBL" id="MFMS01000004">
    <property type="protein sequence ID" value="OGG85874.1"/>
    <property type="molecule type" value="Genomic_DNA"/>
</dbReference>
<accession>A0A1F6FJ35</accession>
<comment type="caution">
    <text evidence="1">The sequence shown here is derived from an EMBL/GenBank/DDBJ whole genome shotgun (WGS) entry which is preliminary data.</text>
</comment>
<dbReference type="AlphaFoldDB" id="A0A1F6FJ35"/>